<sequence length="272" mass="31561">MNSLLKFISVTVLFLISVNTYSQKEISLKGQVLNSENEISDILVINLNSSKTTITDYKGGFVIEVKLNDTLQLRAFQFISKKVIVNDSVFNQKKITIELKENVIELDEVTISPYKLSGNLASDVKSIELKPVVTASSLGLPNADVKTLTQNERRLAHTDYGKWVYFYQKDSIYIYRPTLIINLHKIINRVSGRTRNMRERVADDKELKITNEIRNIYSEQTLSDEFNIPKENIKLFFEYCEGQSDFSKLSENRNPFEIWEYFKTKSIEFRKL</sequence>
<dbReference type="EMBL" id="CP002453">
    <property type="protein sequence ID" value="ADV50578.1"/>
    <property type="molecule type" value="Genomic_DNA"/>
</dbReference>
<organism evidence="1 2">
    <name type="scientific">Cellulophaga algicola (strain DSM 14237 / IC166 / ACAM 630)</name>
    <dbReference type="NCBI Taxonomy" id="688270"/>
    <lineage>
        <taxon>Bacteria</taxon>
        <taxon>Pseudomonadati</taxon>
        <taxon>Bacteroidota</taxon>
        <taxon>Flavobacteriia</taxon>
        <taxon>Flavobacteriales</taxon>
        <taxon>Flavobacteriaceae</taxon>
        <taxon>Cellulophaga</taxon>
    </lineage>
</organism>
<dbReference type="STRING" id="688270.Celal_3312"/>
<proteinExistence type="predicted"/>
<dbReference type="eggNOG" id="ENOG50336CQ">
    <property type="taxonomic scope" value="Bacteria"/>
</dbReference>
<dbReference type="AlphaFoldDB" id="E6X619"/>
<dbReference type="Proteomes" id="UP000008634">
    <property type="component" value="Chromosome"/>
</dbReference>
<dbReference type="HOGENOM" id="CLU_088900_1_0_10"/>
<dbReference type="OrthoDB" id="1427655at2"/>
<gene>
    <name evidence="1" type="ordered locus">Celal_3312</name>
</gene>
<protein>
    <submittedName>
        <fullName evidence="1">Uncharacterized protein</fullName>
    </submittedName>
</protein>
<dbReference type="InterPro" id="IPR008969">
    <property type="entry name" value="CarboxyPept-like_regulatory"/>
</dbReference>
<dbReference type="SUPFAM" id="SSF49464">
    <property type="entry name" value="Carboxypeptidase regulatory domain-like"/>
    <property type="match status" value="1"/>
</dbReference>
<evidence type="ECO:0000313" key="2">
    <source>
        <dbReference type="Proteomes" id="UP000008634"/>
    </source>
</evidence>
<accession>E6X619</accession>
<keyword evidence="2" id="KW-1185">Reference proteome</keyword>
<evidence type="ECO:0000313" key="1">
    <source>
        <dbReference type="EMBL" id="ADV50578.1"/>
    </source>
</evidence>
<reference evidence="1 2" key="1">
    <citation type="journal article" date="2010" name="Stand. Genomic Sci.">
        <title>Complete genome sequence of Cellulophaga algicola type strain (IC166).</title>
        <authorList>
            <person name="Abt B."/>
            <person name="Lu M."/>
            <person name="Misra M."/>
            <person name="Han C."/>
            <person name="Nolan M."/>
            <person name="Lucas S."/>
            <person name="Hammon N."/>
            <person name="Deshpande S."/>
            <person name="Cheng J.F."/>
            <person name="Tapia R."/>
            <person name="Goodwin L."/>
            <person name="Pitluck S."/>
            <person name="Liolios K."/>
            <person name="Pagani I."/>
            <person name="Ivanova N."/>
            <person name="Mavromatis K."/>
            <person name="Ovchinikova G."/>
            <person name="Pati A."/>
            <person name="Chen A."/>
            <person name="Palaniappan K."/>
            <person name="Land M."/>
            <person name="Hauser L."/>
            <person name="Chang Y.J."/>
            <person name="Jeffries C.D."/>
            <person name="Detter J.C."/>
            <person name="Brambilla E."/>
            <person name="Rohde M."/>
            <person name="Tindall B.J."/>
            <person name="Goker M."/>
            <person name="Woyke T."/>
            <person name="Bristow J."/>
            <person name="Eisen J.A."/>
            <person name="Markowitz V."/>
            <person name="Hugenholtz P."/>
            <person name="Kyrpides N.C."/>
            <person name="Klenk H.P."/>
            <person name="Lapidus A."/>
        </authorList>
    </citation>
    <scope>NUCLEOTIDE SEQUENCE [LARGE SCALE GENOMIC DNA]</scope>
    <source>
        <strain evidence="2">DSM 14237 / IC166 / ACAM 630</strain>
    </source>
</reference>
<dbReference type="RefSeq" id="WP_013552036.1">
    <property type="nucleotide sequence ID" value="NC_014934.1"/>
</dbReference>
<dbReference type="KEGG" id="cao:Celal_3312"/>
<name>E6X619_CELAD</name>